<dbReference type="Pfam" id="PF11130">
    <property type="entry name" value="TraC_F_IV"/>
    <property type="match status" value="1"/>
</dbReference>
<name>A0AB33CTL8_ALCFA</name>
<dbReference type="InterPro" id="IPR027417">
    <property type="entry name" value="P-loop_NTPase"/>
</dbReference>
<feature type="region of interest" description="Disordered" evidence="1">
    <location>
        <begin position="14"/>
        <end position="41"/>
    </location>
</feature>
<accession>A0AB33CTL8</accession>
<sequence>MIANVASLFGFTRQHAAQQGSKRTPRSPQVTAKASSPGQTVADRRRMALRPPSFTDMLPYISYAPDERIFVLRDGNTLGALFELSPIATEAMPIEILNEHAQKIQEALQAMPSVNGAPWIAQFFVNDDRNLDHLNDTFTDYILEQHKDDGLGQEILNSPFTQAVLDEVRSHLSNVSQPNGLFTDTLVTGQVWRGQIRRVRCCLYRRFGGAADDPQTPVQQIESVANTIMATFSEAGVAVRRCTGKDLYEWLLPFFNRDLPWAPGTQMMRELPYPGDTPLTNDEDTPIFGWDLSELLSINEPRSDLEQGLFEFDGVPVKALTLQNMRKQPEIGHFTAELANGKERFARFDRLPPGSMLSVSITIAPQHIVESQIERIRDASRAKTAQAIETYRECSNVLNEIVRGNHLFPMMVTLYATATSTDELDSNINTINALLIPSGLKFISNQHDLVPLDTFMRALPFNYDPAFDNQVLRRSRLTFASHIARLLPLYGRARGTPHPGMWFWNRGGEPLFVDPLNKRDRKKNAHMLVLGPTGAGKSATLNYIAMMTMAIHRPRLVIVDAGNSFGLLVDFFKDRGLSTYKVELNSSAKVSLPPFVHAYQLLDDSEVMESFVAAEQQARSNAGLPDDELLNALLGQDDEPSTDGVSFHEAFQAREEDEEQDDELDKRDLLGEMLIAAILMITGGEADEVAQMSRADRYLVSRAIIMAAISCKERGAKHPLTQDVALQLMHMNKDQTMSPARRARAGDMGQSMMTFTQALRGKLFNREGQDWPDADVTLVEMGTLTQDGYEDALAVAYTSLIDSVQSRAELNQHSGRPMVFLTDEGHLITTNELLGPKIAKGTKMWRKFNTWFWLATQNLKDFPDSMERVLSMCEYWMLLTMDKAEIEEVVRFRSLTNEQRAMMESAQKEPPKYTEGVLISATGQMLFRNVPPALPIALAMTEGHEKAHRRRLMEKHGINEMGAAQMVAQELARSRS</sequence>
<proteinExistence type="predicted"/>
<evidence type="ECO:0000313" key="3">
    <source>
        <dbReference type="Proteomes" id="UP000214561"/>
    </source>
</evidence>
<organism evidence="2 3">
    <name type="scientific">Alcaligenes faecalis</name>
    <dbReference type="NCBI Taxonomy" id="511"/>
    <lineage>
        <taxon>Bacteria</taxon>
        <taxon>Pseudomonadati</taxon>
        <taxon>Pseudomonadota</taxon>
        <taxon>Betaproteobacteria</taxon>
        <taxon>Burkholderiales</taxon>
        <taxon>Alcaligenaceae</taxon>
        <taxon>Alcaligenes</taxon>
    </lineage>
</organism>
<dbReference type="InterPro" id="IPR022303">
    <property type="entry name" value="Conjug_Trfer_ATPase"/>
</dbReference>
<dbReference type="KEGG" id="afq:AFA_09620"/>
<feature type="compositionally biased region" description="Polar residues" evidence="1">
    <location>
        <begin position="15"/>
        <end position="39"/>
    </location>
</feature>
<dbReference type="InterPro" id="IPR025955">
    <property type="entry name" value="TraC/Conjuga_ATPase"/>
</dbReference>
<dbReference type="RefSeq" id="WP_094196729.1">
    <property type="nucleotide sequence ID" value="NZ_CP021641.1"/>
</dbReference>
<evidence type="ECO:0000313" key="2">
    <source>
        <dbReference type="EMBL" id="ASR89681.1"/>
    </source>
</evidence>
<dbReference type="InterPro" id="IPR051162">
    <property type="entry name" value="T4SS_component"/>
</dbReference>
<protein>
    <submittedName>
        <fullName evidence="2">Conjugative transfer ATPase</fullName>
    </submittedName>
</protein>
<gene>
    <name evidence="2" type="ORF">AFA_09620</name>
</gene>
<dbReference type="AlphaFoldDB" id="A0AB33CTL8"/>
<dbReference type="EMBL" id="CP021641">
    <property type="protein sequence ID" value="ASR89681.1"/>
    <property type="molecule type" value="Genomic_DNA"/>
</dbReference>
<dbReference type="Gene3D" id="3.40.50.300">
    <property type="entry name" value="P-loop containing nucleotide triphosphate hydrolases"/>
    <property type="match status" value="2"/>
</dbReference>
<evidence type="ECO:0000256" key="1">
    <source>
        <dbReference type="SAM" id="MobiDB-lite"/>
    </source>
</evidence>
<dbReference type="SUPFAM" id="SSF52540">
    <property type="entry name" value="P-loop containing nucleoside triphosphate hydrolases"/>
    <property type="match status" value="1"/>
</dbReference>
<dbReference type="NCBIfam" id="TIGR03744">
    <property type="entry name" value="traC_PFL_4706"/>
    <property type="match status" value="1"/>
</dbReference>
<dbReference type="Proteomes" id="UP000214561">
    <property type="component" value="Chromosome"/>
</dbReference>
<dbReference type="PANTHER" id="PTHR30121:SF6">
    <property type="entry name" value="SLR6007 PROTEIN"/>
    <property type="match status" value="1"/>
</dbReference>
<reference evidence="2 3" key="1">
    <citation type="submission" date="2017-05" db="EMBL/GenBank/DDBJ databases">
        <authorList>
            <person name="Qiu J.G."/>
            <person name="He J."/>
        </authorList>
    </citation>
    <scope>NUCLEOTIDE SEQUENCE [LARGE SCALE GENOMIC DNA]</scope>
    <source>
        <strain evidence="2 3">JQ135</strain>
    </source>
</reference>
<dbReference type="PANTHER" id="PTHR30121">
    <property type="entry name" value="UNCHARACTERIZED PROTEIN YJGR-RELATED"/>
    <property type="match status" value="1"/>
</dbReference>